<reference evidence="4" key="2">
    <citation type="submission" date="2022-04" db="UniProtKB">
        <authorList>
            <consortium name="WormBaseParasite"/>
        </authorList>
    </citation>
    <scope>IDENTIFICATION</scope>
</reference>
<feature type="chain" id="PRO_5035468680" evidence="1">
    <location>
        <begin position="19"/>
        <end position="363"/>
    </location>
</feature>
<reference evidence="3 4" key="1">
    <citation type="submission" date="2014-09" db="EMBL/GenBank/DDBJ databases">
        <authorList>
            <person name="Martin A.A."/>
        </authorList>
    </citation>
    <scope>NUCLEOTIDE SEQUENCE</scope>
    <source>
        <strain evidence="3 4">ED321</strain>
    </source>
</reference>
<dbReference type="WBParaSite" id="SRAE_2000285400.1">
    <property type="protein sequence ID" value="SRAE_2000285400.1"/>
    <property type="gene ID" value="WBGene00263068"/>
</dbReference>
<dbReference type="Gene3D" id="3.40.33.10">
    <property type="entry name" value="CAP"/>
    <property type="match status" value="1"/>
</dbReference>
<keyword evidence="3" id="KW-1185">Reference proteome</keyword>
<dbReference type="InterPro" id="IPR035940">
    <property type="entry name" value="CAP_sf"/>
</dbReference>
<name>A0A8L9Q8N5_STRRB</name>
<dbReference type="InterPro" id="IPR055805">
    <property type="entry name" value="DUF7381"/>
</dbReference>
<dbReference type="SUPFAM" id="SSF55797">
    <property type="entry name" value="PR-1-like"/>
    <property type="match status" value="1"/>
</dbReference>
<protein>
    <submittedName>
        <fullName evidence="4">CAP domain-containing protein</fullName>
    </submittedName>
</protein>
<proteinExistence type="predicted"/>
<dbReference type="Pfam" id="PF24100">
    <property type="entry name" value="DUF7381"/>
    <property type="match status" value="1"/>
</dbReference>
<gene>
    <name evidence="4" type="primary">SRAE_2000285400</name>
</gene>
<evidence type="ECO:0000313" key="4">
    <source>
        <dbReference type="WBParaSite" id="SRAE_2000285400.1"/>
    </source>
</evidence>
<evidence type="ECO:0000256" key="1">
    <source>
        <dbReference type="SAM" id="SignalP"/>
    </source>
</evidence>
<dbReference type="SMART" id="SM00198">
    <property type="entry name" value="SCP"/>
    <property type="match status" value="1"/>
</dbReference>
<dbReference type="AlphaFoldDB" id="A0A8L9Q8N5"/>
<dbReference type="InterPro" id="IPR014044">
    <property type="entry name" value="CAP_dom"/>
</dbReference>
<evidence type="ECO:0000259" key="2">
    <source>
        <dbReference type="SMART" id="SM00198"/>
    </source>
</evidence>
<dbReference type="PANTHER" id="PTHR10334">
    <property type="entry name" value="CYSTEINE-RICH SECRETORY PROTEIN-RELATED"/>
    <property type="match status" value="1"/>
</dbReference>
<accession>A0A8L9Q8N5</accession>
<dbReference type="Proteomes" id="UP000035682">
    <property type="component" value="Unplaced"/>
</dbReference>
<feature type="domain" description="SCP" evidence="2">
    <location>
        <begin position="224"/>
        <end position="352"/>
    </location>
</feature>
<dbReference type="OrthoDB" id="337038at2759"/>
<evidence type="ECO:0000313" key="3">
    <source>
        <dbReference type="Proteomes" id="UP000035682"/>
    </source>
</evidence>
<dbReference type="InterPro" id="IPR001283">
    <property type="entry name" value="CRISP-related"/>
</dbReference>
<keyword evidence="1" id="KW-0732">Signal</keyword>
<sequence>MKFNLLSYLLFFISIVFGQKNVFEYKLRKFKGRTFFVYRSVYYSTKEYMLDKISEENPHLIGQKIYLHELGYVDRFGETYSHDEQNVKILCLQKSQFATKVREKVIRFNEEAEPFLIKHDSEGQISYECSGKTTTNLPKALACGLRNELGALGPSCSNSLSNKQVATCASMINEVKNVCREPDNVMFLNLKQHLGKDSLSNTIWMDIWRYKCDIECFILKQFRLLKERFLREINAYRSYHKAYPLIESYDLSLIAQAQATKMASLQNVPPLKEKKFTVLYGKDDLLFTPLMIKRWYEEILTYNFKNIFFKPTAHHFTTLVWKSSKVIGMGIAKRDCKIYAVFIFQPKANVVAHYKINVSPRIF</sequence>
<organism evidence="3 4">
    <name type="scientific">Strongyloides ratti</name>
    <name type="common">Parasitic roundworm</name>
    <dbReference type="NCBI Taxonomy" id="34506"/>
    <lineage>
        <taxon>Eukaryota</taxon>
        <taxon>Metazoa</taxon>
        <taxon>Ecdysozoa</taxon>
        <taxon>Nematoda</taxon>
        <taxon>Chromadorea</taxon>
        <taxon>Rhabditida</taxon>
        <taxon>Tylenchina</taxon>
        <taxon>Panagrolaimomorpha</taxon>
        <taxon>Strongyloidoidea</taxon>
        <taxon>Strongyloididae</taxon>
        <taxon>Strongyloides</taxon>
    </lineage>
</organism>
<feature type="signal peptide" evidence="1">
    <location>
        <begin position="1"/>
        <end position="18"/>
    </location>
</feature>
<dbReference type="Pfam" id="PF00188">
    <property type="entry name" value="CAP"/>
    <property type="match status" value="1"/>
</dbReference>